<keyword evidence="10" id="KW-0482">Metalloprotease</keyword>
<evidence type="ECO:0000313" key="15">
    <source>
        <dbReference type="Proteomes" id="UP000324233"/>
    </source>
</evidence>
<evidence type="ECO:0000256" key="12">
    <source>
        <dbReference type="SAM" id="Phobius"/>
    </source>
</evidence>
<reference evidence="14 15" key="1">
    <citation type="submission" date="2019-08" db="EMBL/GenBank/DDBJ databases">
        <title>Deep-cultivation of Planctomycetes and their phenomic and genomic characterization uncovers novel biology.</title>
        <authorList>
            <person name="Wiegand S."/>
            <person name="Jogler M."/>
            <person name="Boedeker C."/>
            <person name="Pinto D."/>
            <person name="Vollmers J."/>
            <person name="Rivas-Marin E."/>
            <person name="Kohn T."/>
            <person name="Peeters S.H."/>
            <person name="Heuer A."/>
            <person name="Rast P."/>
            <person name="Oberbeckmann S."/>
            <person name="Bunk B."/>
            <person name="Jeske O."/>
            <person name="Meyerdierks A."/>
            <person name="Storesund J.E."/>
            <person name="Kallscheuer N."/>
            <person name="Luecker S."/>
            <person name="Lage O.M."/>
            <person name="Pohl T."/>
            <person name="Merkel B.J."/>
            <person name="Hornburger P."/>
            <person name="Mueller R.-W."/>
            <person name="Bruemmer F."/>
            <person name="Labrenz M."/>
            <person name="Spormann A.M."/>
            <person name="Op den Camp H."/>
            <person name="Overmann J."/>
            <person name="Amann R."/>
            <person name="Jetten M.S.M."/>
            <person name="Mascher T."/>
            <person name="Medema M.H."/>
            <person name="Devos D.P."/>
            <person name="Kaster A.-K."/>
            <person name="Ovreas L."/>
            <person name="Rohde M."/>
            <person name="Galperin M.Y."/>
            <person name="Jogler C."/>
        </authorList>
    </citation>
    <scope>NUCLEOTIDE SEQUENCE [LARGE SCALE GENOMIC DNA]</scope>
    <source>
        <strain evidence="14 15">OJF2</strain>
    </source>
</reference>
<dbReference type="GO" id="GO:0046872">
    <property type="term" value="F:metal ion binding"/>
    <property type="evidence" value="ECO:0007669"/>
    <property type="project" value="UniProtKB-KW"/>
</dbReference>
<dbReference type="Proteomes" id="UP000324233">
    <property type="component" value="Chromosome"/>
</dbReference>
<evidence type="ECO:0000256" key="5">
    <source>
        <dbReference type="ARBA" id="ARBA00022692"/>
    </source>
</evidence>
<comment type="subcellular location">
    <subcellularLocation>
        <location evidence="2">Membrane</location>
        <topology evidence="2">Multi-pass membrane protein</topology>
    </subcellularLocation>
</comment>
<proteinExistence type="inferred from homology"/>
<evidence type="ECO:0000256" key="11">
    <source>
        <dbReference type="ARBA" id="ARBA00023136"/>
    </source>
</evidence>
<evidence type="ECO:0000256" key="9">
    <source>
        <dbReference type="ARBA" id="ARBA00022989"/>
    </source>
</evidence>
<evidence type="ECO:0000256" key="8">
    <source>
        <dbReference type="ARBA" id="ARBA00022833"/>
    </source>
</evidence>
<dbReference type="GO" id="GO:0016020">
    <property type="term" value="C:membrane"/>
    <property type="evidence" value="ECO:0007669"/>
    <property type="project" value="UniProtKB-SubCell"/>
</dbReference>
<evidence type="ECO:0000256" key="1">
    <source>
        <dbReference type="ARBA" id="ARBA00001947"/>
    </source>
</evidence>
<dbReference type="OrthoDB" id="166377at2"/>
<dbReference type="Pfam" id="PF02163">
    <property type="entry name" value="Peptidase_M50"/>
    <property type="match status" value="1"/>
</dbReference>
<feature type="transmembrane region" description="Helical" evidence="12">
    <location>
        <begin position="99"/>
        <end position="122"/>
    </location>
</feature>
<accession>A0A5B9W8T6</accession>
<evidence type="ECO:0000256" key="7">
    <source>
        <dbReference type="ARBA" id="ARBA00022801"/>
    </source>
</evidence>
<evidence type="ECO:0000259" key="13">
    <source>
        <dbReference type="Pfam" id="PF02163"/>
    </source>
</evidence>
<keyword evidence="8" id="KW-0862">Zinc</keyword>
<dbReference type="RefSeq" id="WP_148596664.1">
    <property type="nucleotide sequence ID" value="NZ_CP042997.1"/>
</dbReference>
<evidence type="ECO:0000256" key="6">
    <source>
        <dbReference type="ARBA" id="ARBA00022723"/>
    </source>
</evidence>
<dbReference type="InterPro" id="IPR008915">
    <property type="entry name" value="Peptidase_M50"/>
</dbReference>
<dbReference type="EMBL" id="CP042997">
    <property type="protein sequence ID" value="QEH37052.1"/>
    <property type="molecule type" value="Genomic_DNA"/>
</dbReference>
<keyword evidence="5 12" id="KW-0812">Transmembrane</keyword>
<dbReference type="KEGG" id="agv:OJF2_56370"/>
<feature type="transmembrane region" description="Helical" evidence="12">
    <location>
        <begin position="231"/>
        <end position="248"/>
    </location>
</feature>
<evidence type="ECO:0000313" key="14">
    <source>
        <dbReference type="EMBL" id="QEH37052.1"/>
    </source>
</evidence>
<keyword evidence="7" id="KW-0378">Hydrolase</keyword>
<dbReference type="AlphaFoldDB" id="A0A5B9W8T6"/>
<evidence type="ECO:0000256" key="10">
    <source>
        <dbReference type="ARBA" id="ARBA00023049"/>
    </source>
</evidence>
<comment type="cofactor">
    <cofactor evidence="1">
        <name>Zn(2+)</name>
        <dbReference type="ChEBI" id="CHEBI:29105"/>
    </cofactor>
</comment>
<keyword evidence="15" id="KW-1185">Reference proteome</keyword>
<feature type="transmembrane region" description="Helical" evidence="12">
    <location>
        <begin position="205"/>
        <end position="225"/>
    </location>
</feature>
<gene>
    <name evidence="14" type="ORF">OJF2_56370</name>
</gene>
<dbReference type="GO" id="GO:0008237">
    <property type="term" value="F:metallopeptidase activity"/>
    <property type="evidence" value="ECO:0007669"/>
    <property type="project" value="UniProtKB-KW"/>
</dbReference>
<dbReference type="GO" id="GO:0006508">
    <property type="term" value="P:proteolysis"/>
    <property type="evidence" value="ECO:0007669"/>
    <property type="project" value="UniProtKB-KW"/>
</dbReference>
<keyword evidence="4" id="KW-0645">Protease</keyword>
<evidence type="ECO:0000256" key="3">
    <source>
        <dbReference type="ARBA" id="ARBA00007931"/>
    </source>
</evidence>
<keyword evidence="11 12" id="KW-0472">Membrane</keyword>
<sequence length="268" mass="30281">MLGTNATAYDLRFRFLDIPVRIHPLFWMVTAFMGWQDHNMPFVALWILCVLVSILVHEYGHGLMARHFGGSPSIVLYGLGGLCISPAERTPAQRLAVLFSGPGAGFVLLGLVMVITTAIWGITPYEHVAMMRYTLGLGGDEESVLRAFFRIPNVPLRLCYDFLVQINLFWGLVNLLPIYPLDGGQATQVVMSQLDRRHGARRSHIVSFVTAGVLAVGSFVYTRMMHNRDDYFLLIFFGMLALLNYQMLQAYHVAHSYGLDSSDDYWRR</sequence>
<keyword evidence="9 12" id="KW-1133">Transmembrane helix</keyword>
<feature type="domain" description="Peptidase M50" evidence="13">
    <location>
        <begin position="47"/>
        <end position="209"/>
    </location>
</feature>
<name>A0A5B9W8T6_9BACT</name>
<keyword evidence="6" id="KW-0479">Metal-binding</keyword>
<feature type="transmembrane region" description="Helical" evidence="12">
    <location>
        <begin position="68"/>
        <end position="87"/>
    </location>
</feature>
<organism evidence="14 15">
    <name type="scientific">Aquisphaera giovannonii</name>
    <dbReference type="NCBI Taxonomy" id="406548"/>
    <lineage>
        <taxon>Bacteria</taxon>
        <taxon>Pseudomonadati</taxon>
        <taxon>Planctomycetota</taxon>
        <taxon>Planctomycetia</taxon>
        <taxon>Isosphaerales</taxon>
        <taxon>Isosphaeraceae</taxon>
        <taxon>Aquisphaera</taxon>
    </lineage>
</organism>
<feature type="transmembrane region" description="Helical" evidence="12">
    <location>
        <begin position="38"/>
        <end position="56"/>
    </location>
</feature>
<dbReference type="PANTHER" id="PTHR39188:SF3">
    <property type="entry name" value="STAGE IV SPORULATION PROTEIN FB"/>
    <property type="match status" value="1"/>
</dbReference>
<comment type="similarity">
    <text evidence="3">Belongs to the peptidase M50B family.</text>
</comment>
<dbReference type="PANTHER" id="PTHR39188">
    <property type="entry name" value="MEMBRANE-ASSOCIATED ZINC METALLOPROTEASE M50B"/>
    <property type="match status" value="1"/>
</dbReference>
<evidence type="ECO:0000256" key="2">
    <source>
        <dbReference type="ARBA" id="ARBA00004141"/>
    </source>
</evidence>
<evidence type="ECO:0000256" key="4">
    <source>
        <dbReference type="ARBA" id="ARBA00022670"/>
    </source>
</evidence>
<protein>
    <submittedName>
        <fullName evidence="14">Peptidase family M50</fullName>
    </submittedName>
</protein>